<dbReference type="OrthoDB" id="913477at2759"/>
<dbReference type="EMBL" id="CACSLK010028053">
    <property type="protein sequence ID" value="CAA0834907.1"/>
    <property type="molecule type" value="Genomic_DNA"/>
</dbReference>
<feature type="region of interest" description="Disordered" evidence="1">
    <location>
        <begin position="263"/>
        <end position="282"/>
    </location>
</feature>
<evidence type="ECO:0000313" key="3">
    <source>
        <dbReference type="EMBL" id="CAA0834907.1"/>
    </source>
</evidence>
<accession>A0A9N7NQ23</accession>
<gene>
    <name evidence="3" type="ORF">SHERM_02713</name>
</gene>
<feature type="region of interest" description="Disordered" evidence="1">
    <location>
        <begin position="191"/>
        <end position="222"/>
    </location>
</feature>
<evidence type="ECO:0000259" key="2">
    <source>
        <dbReference type="Pfam" id="PF13966"/>
    </source>
</evidence>
<feature type="region of interest" description="Disordered" evidence="1">
    <location>
        <begin position="301"/>
        <end position="331"/>
    </location>
</feature>
<dbReference type="Pfam" id="PF13966">
    <property type="entry name" value="zf-RVT"/>
    <property type="match status" value="1"/>
</dbReference>
<dbReference type="Proteomes" id="UP001153555">
    <property type="component" value="Unassembled WGS sequence"/>
</dbReference>
<name>A0A9N7NQ23_STRHE</name>
<dbReference type="AlphaFoldDB" id="A0A9N7NQ23"/>
<reference evidence="3" key="1">
    <citation type="submission" date="2019-12" db="EMBL/GenBank/DDBJ databases">
        <authorList>
            <person name="Scholes J."/>
        </authorList>
    </citation>
    <scope>NUCLEOTIDE SEQUENCE</scope>
</reference>
<comment type="caution">
    <text evidence="3">The sequence shown here is derived from an EMBL/GenBank/DDBJ whole genome shotgun (WGS) entry which is preliminary data.</text>
</comment>
<feature type="compositionally biased region" description="Polar residues" evidence="1">
    <location>
        <begin position="210"/>
        <end position="222"/>
    </location>
</feature>
<evidence type="ECO:0000313" key="4">
    <source>
        <dbReference type="Proteomes" id="UP001153555"/>
    </source>
</evidence>
<sequence length="331" mass="37107">MNLHEPLLAMARVRPPAELVRAPVPEFVTTTGEWCWERFEAFLPANALLLVAALSRGVMHNVRPVWNAIWKAPVAQRVRHYLWLAYRDRLLTNVERVRRHMAENAACINCGVPESTTHVLRDCEMARRIWVELVSRDYWPVFFSQDVCLWLWNFPERHPVTTSFPACPRALPHDHPAIKMVSTDMSDATTTYSEFDRPESSSSSSLQSLGTHPSTLIQTAPNRSALQLQDEVDGDIPWEDLTPIIDNSALSLTHKFVTGVVSTKKTEPRKRSRVGQANASSSRMIPTLVPSSVGDILKNIIPSSRKRKVASETGGSSKKTAASERAHATIE</sequence>
<feature type="domain" description="Reverse transcriptase zinc-binding" evidence="2">
    <location>
        <begin position="62"/>
        <end position="130"/>
    </location>
</feature>
<dbReference type="InterPro" id="IPR026960">
    <property type="entry name" value="RVT-Znf"/>
</dbReference>
<keyword evidence="4" id="KW-1185">Reference proteome</keyword>
<proteinExistence type="predicted"/>
<evidence type="ECO:0000256" key="1">
    <source>
        <dbReference type="SAM" id="MobiDB-lite"/>
    </source>
</evidence>
<protein>
    <submittedName>
        <fullName evidence="3">Ribonuclease H-like superfamily protein</fullName>
    </submittedName>
</protein>
<feature type="compositionally biased region" description="Basic and acidic residues" evidence="1">
    <location>
        <begin position="321"/>
        <end position="331"/>
    </location>
</feature>
<organism evidence="3 4">
    <name type="scientific">Striga hermonthica</name>
    <name type="common">Purple witchweed</name>
    <name type="synonym">Buchnera hermonthica</name>
    <dbReference type="NCBI Taxonomy" id="68872"/>
    <lineage>
        <taxon>Eukaryota</taxon>
        <taxon>Viridiplantae</taxon>
        <taxon>Streptophyta</taxon>
        <taxon>Embryophyta</taxon>
        <taxon>Tracheophyta</taxon>
        <taxon>Spermatophyta</taxon>
        <taxon>Magnoliopsida</taxon>
        <taxon>eudicotyledons</taxon>
        <taxon>Gunneridae</taxon>
        <taxon>Pentapetalae</taxon>
        <taxon>asterids</taxon>
        <taxon>lamiids</taxon>
        <taxon>Lamiales</taxon>
        <taxon>Orobanchaceae</taxon>
        <taxon>Buchnereae</taxon>
        <taxon>Striga</taxon>
    </lineage>
</organism>
<feature type="compositionally biased region" description="Low complexity" evidence="1">
    <location>
        <begin position="200"/>
        <end position="209"/>
    </location>
</feature>